<dbReference type="PaxDb" id="3708-A0A078GTG1"/>
<dbReference type="PANTHER" id="PTHR34046">
    <property type="entry name" value="OS06G0218800 PROTEIN"/>
    <property type="match status" value="1"/>
</dbReference>
<dbReference type="Proteomes" id="UP000028999">
    <property type="component" value="Unassembled WGS sequence"/>
</dbReference>
<accession>A0A078GTG1</accession>
<dbReference type="OMA" id="EKVISWM"/>
<sequence>MASLSTSLLGIRRMSKAQEKTKNTVLCKKHPKHRQSPGVCSLCLNERLSMFIKATSSSTYSYLRLRKAPHIIYSSSTTSLSSSSSVSSCPSPLVDRRCYLLMAGGSGREKGSLCMTKSRSVAHKVDDEKRKKKETRGGFFFRFGGFKKREQERIVDN</sequence>
<dbReference type="STRING" id="3708.A0A078GTG1"/>
<gene>
    <name evidence="2" type="primary">BnaA05g18280D</name>
    <name evidence="1" type="ORF">DARMORV10_A05P23830.1</name>
    <name evidence="2" type="ORF">GSBRNA2T00040257001</name>
</gene>
<reference evidence="1" key="3">
    <citation type="submission" date="2021-01" db="EMBL/GenBank/DDBJ databases">
        <authorList>
            <consortium name="Genoscope - CEA"/>
            <person name="William W."/>
        </authorList>
    </citation>
    <scope>NUCLEOTIDE SEQUENCE</scope>
</reference>
<reference evidence="2" key="2">
    <citation type="submission" date="2014-06" db="EMBL/GenBank/DDBJ databases">
        <authorList>
            <person name="Genoscope - CEA"/>
        </authorList>
    </citation>
    <scope>NUCLEOTIDE SEQUENCE</scope>
</reference>
<dbReference type="EMBL" id="LK032219">
    <property type="protein sequence ID" value="CDY28412.1"/>
    <property type="molecule type" value="Genomic_DNA"/>
</dbReference>
<dbReference type="AlphaFoldDB" id="A0A078GTG1"/>
<reference evidence="2 3" key="1">
    <citation type="journal article" date="2014" name="Science">
        <title>Plant genetics. Early allopolyploid evolution in the post-Neolithic Brassica napus oilseed genome.</title>
        <authorList>
            <person name="Chalhoub B."/>
            <person name="Denoeud F."/>
            <person name="Liu S."/>
            <person name="Parkin I.A."/>
            <person name="Tang H."/>
            <person name="Wang X."/>
            <person name="Chiquet J."/>
            <person name="Belcram H."/>
            <person name="Tong C."/>
            <person name="Samans B."/>
            <person name="Correa M."/>
            <person name="Da Silva C."/>
            <person name="Just J."/>
            <person name="Falentin C."/>
            <person name="Koh C.S."/>
            <person name="Le Clainche I."/>
            <person name="Bernard M."/>
            <person name="Bento P."/>
            <person name="Noel B."/>
            <person name="Labadie K."/>
            <person name="Alberti A."/>
            <person name="Charles M."/>
            <person name="Arnaud D."/>
            <person name="Guo H."/>
            <person name="Daviaud C."/>
            <person name="Alamery S."/>
            <person name="Jabbari K."/>
            <person name="Zhao M."/>
            <person name="Edger P.P."/>
            <person name="Chelaifa H."/>
            <person name="Tack D."/>
            <person name="Lassalle G."/>
            <person name="Mestiri I."/>
            <person name="Schnel N."/>
            <person name="Le Paslier M.C."/>
            <person name="Fan G."/>
            <person name="Renault V."/>
            <person name="Bayer P.E."/>
            <person name="Golicz A.A."/>
            <person name="Manoli S."/>
            <person name="Lee T.H."/>
            <person name="Thi V.H."/>
            <person name="Chalabi S."/>
            <person name="Hu Q."/>
            <person name="Fan C."/>
            <person name="Tollenaere R."/>
            <person name="Lu Y."/>
            <person name="Battail C."/>
            <person name="Shen J."/>
            <person name="Sidebottom C.H."/>
            <person name="Wang X."/>
            <person name="Canaguier A."/>
            <person name="Chauveau A."/>
            <person name="Berard A."/>
            <person name="Deniot G."/>
            <person name="Guan M."/>
            <person name="Liu Z."/>
            <person name="Sun F."/>
            <person name="Lim Y.P."/>
            <person name="Lyons E."/>
            <person name="Town C.D."/>
            <person name="Bancroft I."/>
            <person name="Wang X."/>
            <person name="Meng J."/>
            <person name="Ma J."/>
            <person name="Pires J.C."/>
            <person name="King G.J."/>
            <person name="Brunel D."/>
            <person name="Delourme R."/>
            <person name="Renard M."/>
            <person name="Aury J.M."/>
            <person name="Adams K.L."/>
            <person name="Batley J."/>
            <person name="Snowdon R.J."/>
            <person name="Tost J."/>
            <person name="Edwards D."/>
            <person name="Zhou Y."/>
            <person name="Hua W."/>
            <person name="Sharpe A.G."/>
            <person name="Paterson A.H."/>
            <person name="Guan C."/>
            <person name="Wincker P."/>
        </authorList>
    </citation>
    <scope>NUCLEOTIDE SEQUENCE [LARGE SCALE GENOMIC DNA]</scope>
    <source>
        <strain evidence="3">cv. Darmor-bzh</strain>
    </source>
</reference>
<name>A0A078GTG1_BRANA</name>
<proteinExistence type="predicted"/>
<evidence type="ECO:0000313" key="2">
    <source>
        <dbReference type="EMBL" id="CDY28412.1"/>
    </source>
</evidence>
<dbReference type="EMBL" id="HG994359">
    <property type="protein sequence ID" value="CAF2098711.1"/>
    <property type="molecule type" value="Genomic_DNA"/>
</dbReference>
<evidence type="ECO:0000313" key="3">
    <source>
        <dbReference type="Proteomes" id="UP000028999"/>
    </source>
</evidence>
<protein>
    <submittedName>
        <fullName evidence="1">(rape) hypothetical protein</fullName>
    </submittedName>
    <submittedName>
        <fullName evidence="2">BnaA05g18280D protein</fullName>
    </submittedName>
</protein>
<dbReference type="Gramene" id="CDY28412">
    <property type="protein sequence ID" value="CDY28412"/>
    <property type="gene ID" value="GSBRNA2T00040257001"/>
</dbReference>
<evidence type="ECO:0000313" key="1">
    <source>
        <dbReference type="EMBL" id="CAF2098711.1"/>
    </source>
</evidence>
<dbReference type="PANTHER" id="PTHR34046:SF23">
    <property type="entry name" value="GENOME ASSEMBLY, CHROMOSOME: A05"/>
    <property type="match status" value="1"/>
</dbReference>
<dbReference type="Proteomes" id="UP001295469">
    <property type="component" value="Chromosome A05"/>
</dbReference>
<organism evidence="2 3">
    <name type="scientific">Brassica napus</name>
    <name type="common">Rape</name>
    <dbReference type="NCBI Taxonomy" id="3708"/>
    <lineage>
        <taxon>Eukaryota</taxon>
        <taxon>Viridiplantae</taxon>
        <taxon>Streptophyta</taxon>
        <taxon>Embryophyta</taxon>
        <taxon>Tracheophyta</taxon>
        <taxon>Spermatophyta</taxon>
        <taxon>Magnoliopsida</taxon>
        <taxon>eudicotyledons</taxon>
        <taxon>Gunneridae</taxon>
        <taxon>Pentapetalae</taxon>
        <taxon>rosids</taxon>
        <taxon>malvids</taxon>
        <taxon>Brassicales</taxon>
        <taxon>Brassicaceae</taxon>
        <taxon>Brassiceae</taxon>
        <taxon>Brassica</taxon>
    </lineage>
</organism>
<keyword evidence="3" id="KW-1185">Reference proteome</keyword>